<evidence type="ECO:0000256" key="5">
    <source>
        <dbReference type="SAM" id="Phobius"/>
    </source>
</evidence>
<keyword evidence="1" id="KW-1003">Cell membrane</keyword>
<keyword evidence="4 5" id="KW-0472">Membrane</keyword>
<feature type="transmembrane region" description="Helical" evidence="5">
    <location>
        <begin position="54"/>
        <end position="76"/>
    </location>
</feature>
<evidence type="ECO:0000259" key="6">
    <source>
        <dbReference type="PROSITE" id="PS50234"/>
    </source>
</evidence>
<evidence type="ECO:0000256" key="4">
    <source>
        <dbReference type="ARBA" id="ARBA00023136"/>
    </source>
</evidence>
<keyword evidence="3 5" id="KW-1133">Transmembrane helix</keyword>
<protein>
    <submittedName>
        <fullName evidence="7">von Willebrand factor, type A</fullName>
    </submittedName>
</protein>
<dbReference type="PANTHER" id="PTHR22550">
    <property type="entry name" value="SPORE GERMINATION PROTEIN"/>
    <property type="match status" value="1"/>
</dbReference>
<dbReference type="Pfam" id="PF07584">
    <property type="entry name" value="BatA"/>
    <property type="match status" value="1"/>
</dbReference>
<evidence type="ECO:0000256" key="2">
    <source>
        <dbReference type="ARBA" id="ARBA00022692"/>
    </source>
</evidence>
<evidence type="ECO:0000256" key="1">
    <source>
        <dbReference type="ARBA" id="ARBA00022475"/>
    </source>
</evidence>
<dbReference type="PANTHER" id="PTHR22550:SF5">
    <property type="entry name" value="LEUCINE ZIPPER PROTEIN 4"/>
    <property type="match status" value="1"/>
</dbReference>
<sequence length="321" mass="34273">MAPLMSFMNPDRLWWLAVPVAIALLYLVLAARRRATSGGSTNSILRRVLPRDAALKRHLSVLASVLSLASLVVAYARPQAMTQVPRERATIVVTIDVSRSMEATDVTPNRLDAAKSGAKDFVDSLPSAFNVALVTFAGTANVKMPPTTDRTQLKAAIDAIQLAPSTAIGEGIYTSLDVLEKLAPQDPDHPDDPAPGAIVLLSDGATNMGRDSADAATEAKKKNVPIYTIAYGTSTGYVVENGQRQTVAVNHAELSQVAKLSGGKKYSADSMKNLQAVYQTISRQIGYVEEYHEVTDRFAGIALIFAVLAAVGVISQAARWP</sequence>
<feature type="domain" description="VWFA" evidence="6">
    <location>
        <begin position="90"/>
        <end position="281"/>
    </location>
</feature>
<accession>A0A0B7P054</accession>
<dbReference type="InterPro" id="IPR050768">
    <property type="entry name" value="UPF0353/GerABKA_families"/>
</dbReference>
<gene>
    <name evidence="7" type="ORF">PFCIRM138_09940</name>
</gene>
<feature type="transmembrane region" description="Helical" evidence="5">
    <location>
        <begin position="298"/>
        <end position="318"/>
    </location>
</feature>
<evidence type="ECO:0000313" key="7">
    <source>
        <dbReference type="EMBL" id="CEP26792.1"/>
    </source>
</evidence>
<evidence type="ECO:0000256" key="3">
    <source>
        <dbReference type="ARBA" id="ARBA00022989"/>
    </source>
</evidence>
<keyword evidence="2 5" id="KW-0812">Transmembrane</keyword>
<reference evidence="7" key="1">
    <citation type="submission" date="2014-08" db="EMBL/GenBank/DDBJ databases">
        <authorList>
            <person name="Falentin Helene"/>
        </authorList>
    </citation>
    <scope>NUCLEOTIDE SEQUENCE</scope>
</reference>
<proteinExistence type="predicted"/>
<name>A0A0B7P054_PROFF</name>
<dbReference type="Gene3D" id="3.40.50.410">
    <property type="entry name" value="von Willebrand factor, type A domain"/>
    <property type="match status" value="1"/>
</dbReference>
<dbReference type="SUPFAM" id="SSF53300">
    <property type="entry name" value="vWA-like"/>
    <property type="match status" value="1"/>
</dbReference>
<dbReference type="InterPro" id="IPR024163">
    <property type="entry name" value="Aerotolerance_reg_N"/>
</dbReference>
<dbReference type="EMBL" id="LM676425">
    <property type="protein sequence ID" value="CEP26792.1"/>
    <property type="molecule type" value="Genomic_DNA"/>
</dbReference>
<dbReference type="PROSITE" id="PS50234">
    <property type="entry name" value="VWFA"/>
    <property type="match status" value="1"/>
</dbReference>
<dbReference type="InterPro" id="IPR002035">
    <property type="entry name" value="VWF_A"/>
</dbReference>
<dbReference type="AlphaFoldDB" id="A0A0B7P054"/>
<dbReference type="Pfam" id="PF13519">
    <property type="entry name" value="VWA_2"/>
    <property type="match status" value="1"/>
</dbReference>
<dbReference type="SMART" id="SM00327">
    <property type="entry name" value="VWA"/>
    <property type="match status" value="1"/>
</dbReference>
<dbReference type="InterPro" id="IPR036465">
    <property type="entry name" value="vWFA_dom_sf"/>
</dbReference>
<organism evidence="7">
    <name type="scientific">Propionibacterium freudenreichii subsp. freudenreichii</name>
    <dbReference type="NCBI Taxonomy" id="66712"/>
    <lineage>
        <taxon>Bacteria</taxon>
        <taxon>Bacillati</taxon>
        <taxon>Actinomycetota</taxon>
        <taxon>Actinomycetes</taxon>
        <taxon>Propionibacteriales</taxon>
        <taxon>Propionibacteriaceae</taxon>
        <taxon>Propionibacterium</taxon>
    </lineage>
</organism>